<feature type="region of interest" description="Disordered" evidence="1">
    <location>
        <begin position="284"/>
        <end position="303"/>
    </location>
</feature>
<evidence type="ECO:0000313" key="2">
    <source>
        <dbReference type="EMBL" id="EFX73582.1"/>
    </source>
</evidence>
<reference evidence="2 3" key="1">
    <citation type="journal article" date="2011" name="Science">
        <title>The ecoresponsive genome of Daphnia pulex.</title>
        <authorList>
            <person name="Colbourne J.K."/>
            <person name="Pfrender M.E."/>
            <person name="Gilbert D."/>
            <person name="Thomas W.K."/>
            <person name="Tucker A."/>
            <person name="Oakley T.H."/>
            <person name="Tokishita S."/>
            <person name="Aerts A."/>
            <person name="Arnold G.J."/>
            <person name="Basu M.K."/>
            <person name="Bauer D.J."/>
            <person name="Caceres C.E."/>
            <person name="Carmel L."/>
            <person name="Casola C."/>
            <person name="Choi J.H."/>
            <person name="Detter J.C."/>
            <person name="Dong Q."/>
            <person name="Dusheyko S."/>
            <person name="Eads B.D."/>
            <person name="Frohlich T."/>
            <person name="Geiler-Samerotte K.A."/>
            <person name="Gerlach D."/>
            <person name="Hatcher P."/>
            <person name="Jogdeo S."/>
            <person name="Krijgsveld J."/>
            <person name="Kriventseva E.V."/>
            <person name="Kultz D."/>
            <person name="Laforsch C."/>
            <person name="Lindquist E."/>
            <person name="Lopez J."/>
            <person name="Manak J.R."/>
            <person name="Muller J."/>
            <person name="Pangilinan J."/>
            <person name="Patwardhan R.P."/>
            <person name="Pitluck S."/>
            <person name="Pritham E.J."/>
            <person name="Rechtsteiner A."/>
            <person name="Rho M."/>
            <person name="Rogozin I.B."/>
            <person name="Sakarya O."/>
            <person name="Salamov A."/>
            <person name="Schaack S."/>
            <person name="Shapiro H."/>
            <person name="Shiga Y."/>
            <person name="Skalitzky C."/>
            <person name="Smith Z."/>
            <person name="Souvorov A."/>
            <person name="Sung W."/>
            <person name="Tang Z."/>
            <person name="Tsuchiya D."/>
            <person name="Tu H."/>
            <person name="Vos H."/>
            <person name="Wang M."/>
            <person name="Wolf Y.I."/>
            <person name="Yamagata H."/>
            <person name="Yamada T."/>
            <person name="Ye Y."/>
            <person name="Shaw J.R."/>
            <person name="Andrews J."/>
            <person name="Crease T.J."/>
            <person name="Tang H."/>
            <person name="Lucas S.M."/>
            <person name="Robertson H.M."/>
            <person name="Bork P."/>
            <person name="Koonin E.V."/>
            <person name="Zdobnov E.M."/>
            <person name="Grigoriev I.V."/>
            <person name="Lynch M."/>
            <person name="Boore J.L."/>
        </authorList>
    </citation>
    <scope>NUCLEOTIDE SEQUENCE [LARGE SCALE GENOMIC DNA]</scope>
</reference>
<sequence>MATLKNSLKGTGGYQTGGGRRADYLRHCQSSKLLVPAVAADEAGNKTNGQVVLVNLPLQIEDAIVSAIAGSGDNEDGAEEIRNSPAIRGEASYSNGGKLTAAPDNSGEDIGYMGAGLLGAAIGAGLGAAWGGTGSNYGANYYQQGYNPGIYAGAYPYVPAVGYPQTYPGYPLAAAGYRPPASFYPPPGPAYGDQDYFYANADAKAADGLSGFAGSYPGYYSELLAGTAATTDSSIGSVSSSSSSGQKKQPSSSTITGGGGATSAGYPIDWSAVAEAYYGSSDVSSIRSYDPASAQHQTEDEPTAIFVSDSDYPFLYDDY</sequence>
<feature type="region of interest" description="Disordered" evidence="1">
    <location>
        <begin position="235"/>
        <end position="259"/>
    </location>
</feature>
<keyword evidence="3" id="KW-1185">Reference proteome</keyword>
<dbReference type="KEGG" id="dpx:DAPPUDRAFT_252927"/>
<gene>
    <name evidence="2" type="ORF">DAPPUDRAFT_252927</name>
</gene>
<name>E9H3T6_DAPPU</name>
<feature type="compositionally biased region" description="Low complexity" evidence="1">
    <location>
        <begin position="235"/>
        <end position="255"/>
    </location>
</feature>
<evidence type="ECO:0000313" key="3">
    <source>
        <dbReference type="Proteomes" id="UP000000305"/>
    </source>
</evidence>
<dbReference type="AlphaFoldDB" id="E9H3T6"/>
<accession>E9H3T6</accession>
<protein>
    <submittedName>
        <fullName evidence="2">Uncharacterized protein</fullName>
    </submittedName>
</protein>
<dbReference type="Proteomes" id="UP000000305">
    <property type="component" value="Unassembled WGS sequence"/>
</dbReference>
<proteinExistence type="predicted"/>
<organism evidence="2 3">
    <name type="scientific">Daphnia pulex</name>
    <name type="common">Water flea</name>
    <dbReference type="NCBI Taxonomy" id="6669"/>
    <lineage>
        <taxon>Eukaryota</taxon>
        <taxon>Metazoa</taxon>
        <taxon>Ecdysozoa</taxon>
        <taxon>Arthropoda</taxon>
        <taxon>Crustacea</taxon>
        <taxon>Branchiopoda</taxon>
        <taxon>Diplostraca</taxon>
        <taxon>Cladocera</taxon>
        <taxon>Anomopoda</taxon>
        <taxon>Daphniidae</taxon>
        <taxon>Daphnia</taxon>
    </lineage>
</organism>
<dbReference type="HOGENOM" id="CLU_872280_0_0_1"/>
<dbReference type="EMBL" id="GL732589">
    <property type="protein sequence ID" value="EFX73582.1"/>
    <property type="molecule type" value="Genomic_DNA"/>
</dbReference>
<dbReference type="InParanoid" id="E9H3T6"/>
<dbReference type="OrthoDB" id="10545954at2759"/>
<evidence type="ECO:0000256" key="1">
    <source>
        <dbReference type="SAM" id="MobiDB-lite"/>
    </source>
</evidence>